<protein>
    <submittedName>
        <fullName evidence="5">RNA repair transcriptional activator RtcR</fullName>
    </submittedName>
</protein>
<dbReference type="PANTHER" id="PTHR32071">
    <property type="entry name" value="TRANSCRIPTIONAL REGULATORY PROTEIN"/>
    <property type="match status" value="1"/>
</dbReference>
<dbReference type="InterPro" id="IPR027417">
    <property type="entry name" value="P-loop_NTPase"/>
</dbReference>
<dbReference type="SMART" id="SM00382">
    <property type="entry name" value="AAA"/>
    <property type="match status" value="1"/>
</dbReference>
<evidence type="ECO:0000259" key="3">
    <source>
        <dbReference type="PROSITE" id="PS50045"/>
    </source>
</evidence>
<reference evidence="5" key="2">
    <citation type="submission" date="2025-08" db="UniProtKB">
        <authorList>
            <consortium name="RefSeq"/>
        </authorList>
    </citation>
    <scope>IDENTIFICATION</scope>
</reference>
<dbReference type="CDD" id="cd00009">
    <property type="entry name" value="AAA"/>
    <property type="match status" value="1"/>
</dbReference>
<evidence type="ECO:0000313" key="4">
    <source>
        <dbReference type="Proteomes" id="UP000675920"/>
    </source>
</evidence>
<dbReference type="NCBIfam" id="NF038308">
    <property type="entry name" value="RNA_repair_RtcR"/>
    <property type="match status" value="1"/>
</dbReference>
<dbReference type="PROSITE" id="PS50045">
    <property type="entry name" value="SIGMA54_INTERACT_4"/>
    <property type="match status" value="1"/>
</dbReference>
<organism evidence="4 5">
    <name type="scientific">Derxia gummosa DSM 723</name>
    <dbReference type="NCBI Taxonomy" id="1121388"/>
    <lineage>
        <taxon>Bacteria</taxon>
        <taxon>Pseudomonadati</taxon>
        <taxon>Pseudomonadota</taxon>
        <taxon>Betaproteobacteria</taxon>
        <taxon>Burkholderiales</taxon>
        <taxon>Alcaligenaceae</taxon>
        <taxon>Derxia</taxon>
    </lineage>
</organism>
<evidence type="ECO:0000256" key="1">
    <source>
        <dbReference type="ARBA" id="ARBA00022741"/>
    </source>
</evidence>
<evidence type="ECO:0000313" key="5">
    <source>
        <dbReference type="RefSeq" id="WP_028312086.1"/>
    </source>
</evidence>
<dbReference type="Proteomes" id="UP000675920">
    <property type="component" value="Unplaced"/>
</dbReference>
<dbReference type="InterPro" id="IPR003593">
    <property type="entry name" value="AAA+_ATPase"/>
</dbReference>
<dbReference type="GO" id="GO:0003700">
    <property type="term" value="F:DNA-binding transcription factor activity"/>
    <property type="evidence" value="ECO:0007669"/>
    <property type="project" value="InterPro"/>
</dbReference>
<sequence>MPRKPLVVIGFLGTQLDNAGPGAGRWEKWRPTVALAQHEHVVIDRLELLMPPNARRLGDRVAADIATIAPETEVKLHDFPLRDPWDFGEVYAALYDWVRAYPFDTAREDYQAHITTGTHVAQICLFLLVEARFFPGVLLQSSPPRKQVPGNAGSLTVIDLDLSRYDALAARFHRERSDALAFLKNGIATRNARFNALIEEIERVAVRSRAPVLLVGPTGAGKSHLARRLYELKKARHRLEGSFVEVNCATLRGDGAASALFGHRKGAFTGAITERAGLLRTAHGGLLFLDEIGELGLDEQAMLLKAIEEKRFFPVGADAEVASDFQLVAGSNRDLRAEVAAGRFRDDLFARINLWTYALPGLAERPEDIEPNVEHLLALAAQELGRAVRFNAEARARYLRFAQSAEAGWRGNFRDLGASVTRLATLAEGGRITEALVEAEIGRLRWLWAEEGGFGAFSGPLAGLRAPGAGLEAGEAAARAGAAVARAGDDATPGILDLARDIDLAALLGGDALAALDLFDRAQLAAVVAVCRDSRTLSEAGRRLFGASRARRSVVNDADRLRKYLGRFGLGWERVAG</sequence>
<gene>
    <name evidence="5" type="primary">rtcR</name>
</gene>
<keyword evidence="2" id="KW-0067">ATP-binding</keyword>
<keyword evidence="1" id="KW-0547">Nucleotide-binding</keyword>
<dbReference type="OrthoDB" id="9761705at2"/>
<dbReference type="InterPro" id="IPR009715">
    <property type="entry name" value="RtcR"/>
</dbReference>
<reference evidence="5" key="1">
    <citation type="journal article" date="2020" name="Cell Rep.">
        <title>An RNA Repair Operon Regulated by Damaged tRNAs.</title>
        <authorList>
            <person name="Hughes K.J."/>
            <person name="Chen X."/>
            <person name="Burroughs A.M."/>
            <person name="Aravind L."/>
            <person name="Wolin S.L."/>
        </authorList>
    </citation>
    <scope>NUCLEOTIDE SEQUENCE</scope>
</reference>
<dbReference type="FunFam" id="3.40.50.300:FF:001653">
    <property type="entry name" value="Transcriptional regulator RtcR"/>
    <property type="match status" value="1"/>
</dbReference>
<dbReference type="Pfam" id="PF06956">
    <property type="entry name" value="RtcR"/>
    <property type="match status" value="1"/>
</dbReference>
<accession>A0A8B6X554</accession>
<dbReference type="Gene3D" id="1.10.8.60">
    <property type="match status" value="1"/>
</dbReference>
<dbReference type="InterPro" id="IPR058031">
    <property type="entry name" value="AAA_lid_NorR"/>
</dbReference>
<dbReference type="GO" id="GO:0005524">
    <property type="term" value="F:ATP binding"/>
    <property type="evidence" value="ECO:0007669"/>
    <property type="project" value="UniProtKB-KW"/>
</dbReference>
<evidence type="ECO:0000256" key="2">
    <source>
        <dbReference type="ARBA" id="ARBA00022840"/>
    </source>
</evidence>
<dbReference type="SUPFAM" id="SSF52540">
    <property type="entry name" value="P-loop containing nucleoside triphosphate hydrolases"/>
    <property type="match status" value="1"/>
</dbReference>
<proteinExistence type="predicted"/>
<feature type="domain" description="Sigma-54 factor interaction" evidence="3">
    <location>
        <begin position="187"/>
        <end position="425"/>
    </location>
</feature>
<dbReference type="Gene3D" id="3.40.50.300">
    <property type="entry name" value="P-loop containing nucleotide triphosphate hydrolases"/>
    <property type="match status" value="1"/>
</dbReference>
<dbReference type="PIRSF" id="PIRSF037354">
    <property type="entry name" value="Txn_actvtr_RtcR"/>
    <property type="match status" value="1"/>
</dbReference>
<dbReference type="Pfam" id="PF25601">
    <property type="entry name" value="AAA_lid_14"/>
    <property type="match status" value="1"/>
</dbReference>
<dbReference type="Pfam" id="PF00158">
    <property type="entry name" value="Sigma54_activat"/>
    <property type="match status" value="1"/>
</dbReference>
<name>A0A8B6X554_9BURK</name>
<dbReference type="AlphaFoldDB" id="A0A8B6X554"/>
<dbReference type="InterPro" id="IPR017183">
    <property type="entry name" value="Sigma54_dep_tscrpt_act_RtcR"/>
</dbReference>
<dbReference type="RefSeq" id="WP_028312086.1">
    <property type="nucleotide sequence ID" value="NZ_AXWS01000014.1"/>
</dbReference>
<dbReference type="PANTHER" id="PTHR32071:SF14">
    <property type="entry name" value="TRANSCRIPTIONAL REGULATORY PROTEIN RTCR"/>
    <property type="match status" value="1"/>
</dbReference>
<dbReference type="InterPro" id="IPR002078">
    <property type="entry name" value="Sigma_54_int"/>
</dbReference>
<keyword evidence="4" id="KW-1185">Reference proteome</keyword>